<reference evidence="1" key="1">
    <citation type="submission" date="2015-11" db="EMBL/GenBank/DDBJ databases">
        <authorList>
            <person name="Zhang Y."/>
            <person name="Guo Z."/>
        </authorList>
    </citation>
    <scope>NUCLEOTIDE SEQUENCE</scope>
    <source>
        <strain evidence="1">BN30871</strain>
    </source>
</reference>
<evidence type="ECO:0000313" key="1">
    <source>
        <dbReference type="EMBL" id="CUV65490.1"/>
    </source>
</evidence>
<evidence type="ECO:0008006" key="2">
    <source>
        <dbReference type="Google" id="ProtNLM"/>
    </source>
</evidence>
<organism evidence="1">
    <name type="scientific">Sulfurovum sp. enrichment culture clone C5</name>
    <dbReference type="NCBI Taxonomy" id="497650"/>
    <lineage>
        <taxon>Bacteria</taxon>
        <taxon>Pseudomonadati</taxon>
        <taxon>Campylobacterota</taxon>
        <taxon>Epsilonproteobacteria</taxon>
        <taxon>Campylobacterales</taxon>
        <taxon>Sulfurovaceae</taxon>
        <taxon>Sulfurovum</taxon>
        <taxon>environmental samples</taxon>
    </lineage>
</organism>
<name>A0A0S4XME2_9BACT</name>
<dbReference type="AlphaFoldDB" id="A0A0S4XME2"/>
<accession>A0A0S4XME2</accession>
<dbReference type="NCBIfam" id="TIGR04255">
    <property type="entry name" value="sporadTIGR04255"/>
    <property type="match status" value="1"/>
</dbReference>
<protein>
    <recommendedName>
        <fullName evidence="2">TIGR04255 family protein</fullName>
    </recommendedName>
</protein>
<dbReference type="InterPro" id="IPR026349">
    <property type="entry name" value="CHP04255"/>
</dbReference>
<sequence>MQLVKSYNDDNAVKVIAFAVNFMPLSVEEMVKLISKLDTQNNIEYFDKEFNIKKPTQEVTMTIHADGTQQHELSIGGIMYEKTNDTDMLIWNLTINKNSIIVSCREYTRWDAISAKAIEFISKVMDNIVNMKITHITLEYIDEFEIINHNGKWKEELFKTNCDYNLSHIYKLDDFWHINHGYFFDHKNLKFKLLDTLNINYFADENDNLKHKVNVITQHMLTQINESYDKSNIKKYFDIIHQHSKEIFEAIINDNILKTFNRG</sequence>
<dbReference type="EMBL" id="FAXN01000038">
    <property type="protein sequence ID" value="CUV65490.1"/>
    <property type="molecule type" value="Genomic_DNA"/>
</dbReference>
<proteinExistence type="predicted"/>
<gene>
    <name evidence="1" type="ORF">BN3087_380006</name>
</gene>